<dbReference type="SUPFAM" id="SSF88659">
    <property type="entry name" value="Sigma3 and sigma4 domains of RNA polymerase sigma factors"/>
    <property type="match status" value="1"/>
</dbReference>
<dbReference type="Proteomes" id="UP000095228">
    <property type="component" value="Chromosome"/>
</dbReference>
<keyword evidence="3" id="KW-1185">Reference proteome</keyword>
<dbReference type="STRING" id="1838286.Verru16b_02756"/>
<gene>
    <name evidence="2" type="ORF">Verru16b_02756</name>
</gene>
<dbReference type="EMBL" id="CP016094">
    <property type="protein sequence ID" value="AOS45671.1"/>
    <property type="molecule type" value="Genomic_DNA"/>
</dbReference>
<sequence>MQPDAAPSPLPRLDPADPRAAEVLLPLVYDELRRLAAARMAREAPGQTLQATALVHEAWLRLGGEHQPAWANRAHFFAAAAEAMRRILIDNARRKLALRHGGQLEKLSASDTAFDLPAAATDDRELLLINDALDALAAHDPRKADLVKQRYFIGLTLEESAEVLGISVRTAKRDWVYARTWLYHEVQRLRG</sequence>
<dbReference type="InterPro" id="IPR011517">
    <property type="entry name" value="RNA_pol_sigma70_ECF-like"/>
</dbReference>
<dbReference type="NCBIfam" id="TIGR02999">
    <property type="entry name" value="Sig-70_X6"/>
    <property type="match status" value="1"/>
</dbReference>
<evidence type="ECO:0000313" key="3">
    <source>
        <dbReference type="Proteomes" id="UP000095228"/>
    </source>
</evidence>
<accession>A0A1D8AXR4</accession>
<dbReference type="InterPro" id="IPR036388">
    <property type="entry name" value="WH-like_DNA-bd_sf"/>
</dbReference>
<dbReference type="GO" id="GO:0006352">
    <property type="term" value="P:DNA-templated transcription initiation"/>
    <property type="evidence" value="ECO:0007669"/>
    <property type="project" value="InterPro"/>
</dbReference>
<dbReference type="KEGG" id="obg:Verru16b_02756"/>
<evidence type="ECO:0000259" key="1">
    <source>
        <dbReference type="Pfam" id="PF07638"/>
    </source>
</evidence>
<dbReference type="InterPro" id="IPR053812">
    <property type="entry name" value="HTH_Sigma70_ECF-like"/>
</dbReference>
<organism evidence="2 3">
    <name type="scientific">Lacunisphaera limnophila</name>
    <dbReference type="NCBI Taxonomy" id="1838286"/>
    <lineage>
        <taxon>Bacteria</taxon>
        <taxon>Pseudomonadati</taxon>
        <taxon>Verrucomicrobiota</taxon>
        <taxon>Opitutia</taxon>
        <taxon>Opitutales</taxon>
        <taxon>Opitutaceae</taxon>
        <taxon>Lacunisphaera</taxon>
    </lineage>
</organism>
<dbReference type="InterPro" id="IPR014284">
    <property type="entry name" value="RNA_pol_sigma-70_dom"/>
</dbReference>
<dbReference type="AlphaFoldDB" id="A0A1D8AXR4"/>
<evidence type="ECO:0000313" key="2">
    <source>
        <dbReference type="EMBL" id="AOS45671.1"/>
    </source>
</evidence>
<dbReference type="RefSeq" id="WP_069962795.1">
    <property type="nucleotide sequence ID" value="NZ_CP016094.1"/>
</dbReference>
<dbReference type="GO" id="GO:0003700">
    <property type="term" value="F:DNA-binding transcription factor activity"/>
    <property type="evidence" value="ECO:0007669"/>
    <property type="project" value="InterPro"/>
</dbReference>
<name>A0A1D8AXR4_9BACT</name>
<dbReference type="Gene3D" id="1.10.10.10">
    <property type="entry name" value="Winged helix-like DNA-binding domain superfamily/Winged helix DNA-binding domain"/>
    <property type="match status" value="1"/>
</dbReference>
<proteinExistence type="predicted"/>
<reference evidence="2 3" key="1">
    <citation type="submission" date="2016-06" db="EMBL/GenBank/DDBJ databases">
        <title>Three novel species with peptidoglycan cell walls form the new genus Lacunisphaera gen. nov. in the family Opitutaceae of the verrucomicrobial subdivision 4.</title>
        <authorList>
            <person name="Rast P."/>
            <person name="Gloeckner I."/>
            <person name="Jogler M."/>
            <person name="Boedeker C."/>
            <person name="Jeske O."/>
            <person name="Wiegand S."/>
            <person name="Reinhardt R."/>
            <person name="Schumann P."/>
            <person name="Rohde M."/>
            <person name="Spring S."/>
            <person name="Gloeckner F.O."/>
            <person name="Jogler C."/>
        </authorList>
    </citation>
    <scope>NUCLEOTIDE SEQUENCE [LARGE SCALE GENOMIC DNA]</scope>
    <source>
        <strain evidence="2 3">IG16b</strain>
    </source>
</reference>
<dbReference type="Pfam" id="PF07638">
    <property type="entry name" value="Sigma70_ECF"/>
    <property type="match status" value="1"/>
</dbReference>
<protein>
    <submittedName>
        <fullName evidence="2">RNA polymerase sigma factor SigL</fullName>
    </submittedName>
</protein>
<feature type="domain" description="RNA polymerase sigma-70 ECF-like HTH" evidence="1">
    <location>
        <begin position="16"/>
        <end position="186"/>
    </location>
</feature>
<dbReference type="InterPro" id="IPR013324">
    <property type="entry name" value="RNA_pol_sigma_r3/r4-like"/>
</dbReference>
<dbReference type="NCBIfam" id="TIGR02937">
    <property type="entry name" value="sigma70-ECF"/>
    <property type="match status" value="1"/>
</dbReference>